<feature type="compositionally biased region" description="Low complexity" evidence="1">
    <location>
        <begin position="11"/>
        <end position="31"/>
    </location>
</feature>
<feature type="region of interest" description="Disordered" evidence="1">
    <location>
        <begin position="1"/>
        <end position="34"/>
    </location>
</feature>
<reference evidence="2 3" key="2">
    <citation type="submission" date="2018-11" db="EMBL/GenBank/DDBJ databases">
        <authorList>
            <consortium name="Pathogen Informatics"/>
        </authorList>
    </citation>
    <scope>NUCLEOTIDE SEQUENCE [LARGE SCALE GENOMIC DNA]</scope>
</reference>
<name>A0A0M3KID0_ANISI</name>
<reference evidence="4" key="1">
    <citation type="submission" date="2017-02" db="UniProtKB">
        <authorList>
            <consortium name="WormBaseParasite"/>
        </authorList>
    </citation>
    <scope>IDENTIFICATION</scope>
</reference>
<dbReference type="Proteomes" id="UP000267096">
    <property type="component" value="Unassembled WGS sequence"/>
</dbReference>
<dbReference type="WBParaSite" id="ASIM_0002074901-mRNA-1">
    <property type="protein sequence ID" value="ASIM_0002074901-mRNA-1"/>
    <property type="gene ID" value="ASIM_0002074901"/>
</dbReference>
<dbReference type="AlphaFoldDB" id="A0A0M3KID0"/>
<organism evidence="4">
    <name type="scientific">Anisakis simplex</name>
    <name type="common">Herring worm</name>
    <dbReference type="NCBI Taxonomy" id="6269"/>
    <lineage>
        <taxon>Eukaryota</taxon>
        <taxon>Metazoa</taxon>
        <taxon>Ecdysozoa</taxon>
        <taxon>Nematoda</taxon>
        <taxon>Chromadorea</taxon>
        <taxon>Rhabditida</taxon>
        <taxon>Spirurina</taxon>
        <taxon>Ascaridomorpha</taxon>
        <taxon>Ascaridoidea</taxon>
        <taxon>Anisakidae</taxon>
        <taxon>Anisakis</taxon>
        <taxon>Anisakis simplex complex</taxon>
    </lineage>
</organism>
<keyword evidence="3" id="KW-1185">Reference proteome</keyword>
<protein>
    <submittedName>
        <fullName evidence="4">Transposase</fullName>
    </submittedName>
</protein>
<accession>A0A0M3KID0</accession>
<evidence type="ECO:0000313" key="4">
    <source>
        <dbReference type="WBParaSite" id="ASIM_0002074901-mRNA-1"/>
    </source>
</evidence>
<evidence type="ECO:0000313" key="3">
    <source>
        <dbReference type="Proteomes" id="UP000267096"/>
    </source>
</evidence>
<dbReference type="EMBL" id="UYRR01038756">
    <property type="protein sequence ID" value="VDK74468.1"/>
    <property type="molecule type" value="Genomic_DNA"/>
</dbReference>
<evidence type="ECO:0000313" key="2">
    <source>
        <dbReference type="EMBL" id="VDK74468.1"/>
    </source>
</evidence>
<sequence length="61" mass="7469">MLRLQRFPEGQQFKQSLQKQSLHPLQKQPLHPLRKVNLKRCQKCDLKDRKRIRKLLQQQLP</sequence>
<proteinExistence type="predicted"/>
<evidence type="ECO:0000256" key="1">
    <source>
        <dbReference type="SAM" id="MobiDB-lite"/>
    </source>
</evidence>
<gene>
    <name evidence="2" type="ORF">ASIM_LOCUS20129</name>
</gene>